<dbReference type="NCBIfam" id="NF005901">
    <property type="entry name" value="PRK07877.1"/>
    <property type="match status" value="1"/>
</dbReference>
<proteinExistence type="predicted"/>
<keyword evidence="4" id="KW-1185">Reference proteome</keyword>
<gene>
    <name evidence="3" type="ORF">FO059_14445</name>
</gene>
<dbReference type="Proteomes" id="UP000317344">
    <property type="component" value="Chromosome"/>
</dbReference>
<dbReference type="SUPFAM" id="SSF69572">
    <property type="entry name" value="Activating enzymes of the ubiquitin-like proteins"/>
    <property type="match status" value="1"/>
</dbReference>
<dbReference type="GO" id="GO:0061503">
    <property type="term" value="F:tRNA threonylcarbamoyladenosine dehydratase"/>
    <property type="evidence" value="ECO:0007669"/>
    <property type="project" value="TreeGrafter"/>
</dbReference>
<feature type="compositionally biased region" description="Low complexity" evidence="1">
    <location>
        <begin position="733"/>
        <end position="742"/>
    </location>
</feature>
<evidence type="ECO:0000259" key="2">
    <source>
        <dbReference type="Pfam" id="PF00899"/>
    </source>
</evidence>
<dbReference type="PANTHER" id="PTHR43267">
    <property type="entry name" value="TRNA THREONYLCARBAMOYLADENOSINE DEHYDRATASE"/>
    <property type="match status" value="1"/>
</dbReference>
<dbReference type="InterPro" id="IPR000594">
    <property type="entry name" value="ThiF_NAD_FAD-bd"/>
</dbReference>
<feature type="domain" description="THIF-type NAD/FAD binding fold" evidence="2">
    <location>
        <begin position="88"/>
        <end position="224"/>
    </location>
</feature>
<dbReference type="GO" id="GO:0008641">
    <property type="term" value="F:ubiquitin-like modifier activating enzyme activity"/>
    <property type="evidence" value="ECO:0007669"/>
    <property type="project" value="InterPro"/>
</dbReference>
<protein>
    <submittedName>
        <fullName evidence="3">Rv1355c family protein</fullName>
    </submittedName>
</protein>
<organism evidence="3 4">
    <name type="scientific">Tomitella fengzijianii</name>
    <dbReference type="NCBI Taxonomy" id="2597660"/>
    <lineage>
        <taxon>Bacteria</taxon>
        <taxon>Bacillati</taxon>
        <taxon>Actinomycetota</taxon>
        <taxon>Actinomycetes</taxon>
        <taxon>Mycobacteriales</taxon>
        <taxon>Tomitella</taxon>
    </lineage>
</organism>
<evidence type="ECO:0000313" key="3">
    <source>
        <dbReference type="EMBL" id="QDQ98290.1"/>
    </source>
</evidence>
<name>A0A516X5G9_9ACTN</name>
<dbReference type="AlphaFoldDB" id="A0A516X5G9"/>
<dbReference type="Gene3D" id="3.40.109.10">
    <property type="entry name" value="NADH Oxidase"/>
    <property type="match status" value="1"/>
</dbReference>
<dbReference type="Gene3D" id="3.40.50.720">
    <property type="entry name" value="NAD(P)-binding Rossmann-like Domain"/>
    <property type="match status" value="1"/>
</dbReference>
<dbReference type="Pfam" id="PF00899">
    <property type="entry name" value="ThiF"/>
    <property type="match status" value="1"/>
</dbReference>
<evidence type="ECO:0000256" key="1">
    <source>
        <dbReference type="SAM" id="MobiDB-lite"/>
    </source>
</evidence>
<evidence type="ECO:0000313" key="4">
    <source>
        <dbReference type="Proteomes" id="UP000317344"/>
    </source>
</evidence>
<feature type="region of interest" description="Disordered" evidence="1">
    <location>
        <begin position="729"/>
        <end position="749"/>
    </location>
</feature>
<dbReference type="InterPro" id="IPR045886">
    <property type="entry name" value="ThiF/MoeB/HesA"/>
</dbReference>
<dbReference type="CDD" id="cd01483">
    <property type="entry name" value="E1_enzyme_family"/>
    <property type="match status" value="1"/>
</dbReference>
<dbReference type="InterPro" id="IPR000415">
    <property type="entry name" value="Nitroreductase-like"/>
</dbReference>
<accession>A0A516X5G9</accession>
<reference evidence="3 4" key="2">
    <citation type="submission" date="2019-07" db="EMBL/GenBank/DDBJ databases">
        <authorList>
            <person name="Huang Y."/>
        </authorList>
    </citation>
    <scope>NUCLEOTIDE SEQUENCE [LARGE SCALE GENOMIC DNA]</scope>
    <source>
        <strain evidence="3 4">HY188</strain>
    </source>
</reference>
<reference evidence="3 4" key="1">
    <citation type="submission" date="2019-07" db="EMBL/GenBank/DDBJ databases">
        <title>Tomitella cavernea sp. nov., an actinomycete isolated from soil.</title>
        <authorList>
            <person name="Cheng J."/>
        </authorList>
    </citation>
    <scope>NUCLEOTIDE SEQUENCE [LARGE SCALE GENOMIC DNA]</scope>
    <source>
        <strain evidence="3 4">HY188</strain>
    </source>
</reference>
<feature type="region of interest" description="Disordered" evidence="1">
    <location>
        <begin position="340"/>
        <end position="367"/>
    </location>
</feature>
<dbReference type="OrthoDB" id="5149792at2"/>
<dbReference type="InterPro" id="IPR035985">
    <property type="entry name" value="Ubiquitin-activating_enz"/>
</dbReference>
<dbReference type="EMBL" id="CP041765">
    <property type="protein sequence ID" value="QDQ98290.1"/>
    <property type="molecule type" value="Genomic_DNA"/>
</dbReference>
<sequence>MTGPGDARAHVLDPADPADHERIDALRADPAVEVLDTLAQQRAGLAALLPAPDAGLMTEPPRWVHYPWRRSLVALLGPRGYRRLRLDRNRHKITAGEQERLNALTIAVIGSSAGYAVAQQLALEGLCGRLVLADFDHLEVSNLNRVAAGVLELGLNKAVVAARRIAELDPYLPVHVHPQGATPAGIDALLDGVGLLVEECDALEMKVQLREHARSRRIPVLMATSDRGLLDVERFDLEPRRPVLHGVLGGVDGARLAGLSNADKVPHVLRILDAALLSTRGAASLLEVGHTIGTWPQLAGDVAAGGAAVAAAVRRIGIGRPLPSGRVRIDIDEALDGIALPGPRLDGPEPPGVREAPSGGGAEADAEVQADPAAAVAFAAARAPSGGNAQPWTIELHGDGLTLRLDPAASVTMDLHRRGSAVALGAALHNARAAAAAHGILGPAEYTESAATGGTSAGGEDLALPAVRLRFGGEADPDLAASYPGVLRRETNRNTGRPRALDPRVEADLRAAARREGGGLRLLTGRGAIEDAARVLAAADRVRYLDPRLHAEMISELCEPGPDGPPPTGIDVRSLGLSDADLAVLGVVRRADVMAALADRDEREAATAGAALGEDTRTRVLSGSALAVVTCPGRSLRDHVRGGAATEAVWVCAQRRGLSVHPMSPVFLYAQASGDRTPDDHALLSRRHADELRRLHREFAGIAGLAGDRPPALVLRLSHDAAPVRVRSRRRAPCAAAAPAGAGRAGAGR</sequence>
<dbReference type="RefSeq" id="WP_143909696.1">
    <property type="nucleotide sequence ID" value="NZ_CP041765.1"/>
</dbReference>
<dbReference type="KEGG" id="toy:FO059_14445"/>
<dbReference type="PANTHER" id="PTHR43267:SF3">
    <property type="entry name" value="THIF PROTEIN"/>
    <property type="match status" value="1"/>
</dbReference>
<dbReference type="GO" id="GO:0016491">
    <property type="term" value="F:oxidoreductase activity"/>
    <property type="evidence" value="ECO:0007669"/>
    <property type="project" value="InterPro"/>
</dbReference>
<dbReference type="GO" id="GO:0061504">
    <property type="term" value="P:cyclic threonylcarbamoyladenosine biosynthetic process"/>
    <property type="evidence" value="ECO:0007669"/>
    <property type="project" value="TreeGrafter"/>
</dbReference>